<evidence type="ECO:0008006" key="4">
    <source>
        <dbReference type="Google" id="ProtNLM"/>
    </source>
</evidence>
<feature type="region of interest" description="Disordered" evidence="1">
    <location>
        <begin position="76"/>
        <end position="95"/>
    </location>
</feature>
<reference evidence="3" key="1">
    <citation type="journal article" date="2019" name="Int. J. Syst. Evol. Microbiol.">
        <title>The Global Catalogue of Microorganisms (GCM) 10K type strain sequencing project: providing services to taxonomists for standard genome sequencing and annotation.</title>
        <authorList>
            <consortium name="The Broad Institute Genomics Platform"/>
            <consortium name="The Broad Institute Genome Sequencing Center for Infectious Disease"/>
            <person name="Wu L."/>
            <person name="Ma J."/>
        </authorList>
    </citation>
    <scope>NUCLEOTIDE SEQUENCE [LARGE SCALE GENOMIC DNA]</scope>
    <source>
        <strain evidence="3">JCM 17460</strain>
    </source>
</reference>
<sequence length="95" mass="9789">MIAEATVTGAAAVGLAVTGASAATEAVAAPRAHRSRKRSMVDLLSPPPRSGQPHLASPCRPDREVETDPDAWNVLLARGEGPDAGDPIEPSRIAE</sequence>
<evidence type="ECO:0000256" key="1">
    <source>
        <dbReference type="SAM" id="MobiDB-lite"/>
    </source>
</evidence>
<accession>A0ABP6V5B1</accession>
<feature type="compositionally biased region" description="Low complexity" evidence="1">
    <location>
        <begin position="19"/>
        <end position="30"/>
    </location>
</feature>
<gene>
    <name evidence="2" type="ORF">GCM10022263_17070</name>
</gene>
<feature type="region of interest" description="Disordered" evidence="1">
    <location>
        <begin position="19"/>
        <end position="69"/>
    </location>
</feature>
<evidence type="ECO:0000313" key="3">
    <source>
        <dbReference type="Proteomes" id="UP001500301"/>
    </source>
</evidence>
<dbReference type="EMBL" id="BAABBB010000009">
    <property type="protein sequence ID" value="GAA3529070.1"/>
    <property type="molecule type" value="Genomic_DNA"/>
</dbReference>
<name>A0ABP6V5B1_9ACTN</name>
<dbReference type="Proteomes" id="UP001500301">
    <property type="component" value="Unassembled WGS sequence"/>
</dbReference>
<proteinExistence type="predicted"/>
<protein>
    <recommendedName>
        <fullName evidence="4">Secreted protein</fullName>
    </recommendedName>
</protein>
<keyword evidence="3" id="KW-1185">Reference proteome</keyword>
<organism evidence="2 3">
    <name type="scientific">Nocardioides daeguensis</name>
    <dbReference type="NCBI Taxonomy" id="908359"/>
    <lineage>
        <taxon>Bacteria</taxon>
        <taxon>Bacillati</taxon>
        <taxon>Actinomycetota</taxon>
        <taxon>Actinomycetes</taxon>
        <taxon>Propionibacteriales</taxon>
        <taxon>Nocardioidaceae</taxon>
        <taxon>Nocardioides</taxon>
    </lineage>
</organism>
<comment type="caution">
    <text evidence="2">The sequence shown here is derived from an EMBL/GenBank/DDBJ whole genome shotgun (WGS) entry which is preliminary data.</text>
</comment>
<evidence type="ECO:0000313" key="2">
    <source>
        <dbReference type="EMBL" id="GAA3529070.1"/>
    </source>
</evidence>